<dbReference type="InterPro" id="IPR011706">
    <property type="entry name" value="Cu-oxidase_C"/>
</dbReference>
<protein>
    <recommendedName>
        <fullName evidence="11">Laccase</fullName>
    </recommendedName>
</protein>
<evidence type="ECO:0008006" key="11">
    <source>
        <dbReference type="Google" id="ProtNLM"/>
    </source>
</evidence>
<keyword evidence="6" id="KW-0325">Glycoprotein</keyword>
<reference evidence="10" key="1">
    <citation type="submission" date="2015-01" db="EMBL/GenBank/DDBJ databases">
        <authorList>
            <person name="Durling Mikael"/>
        </authorList>
    </citation>
    <scope>NUCLEOTIDE SEQUENCE</scope>
</reference>
<dbReference type="SUPFAM" id="SSF49503">
    <property type="entry name" value="Cupredoxins"/>
    <property type="match status" value="3"/>
</dbReference>
<feature type="domain" description="Plastocyanin-like" evidence="7">
    <location>
        <begin position="214"/>
        <end position="370"/>
    </location>
</feature>
<feature type="domain" description="Plastocyanin-like" evidence="8">
    <location>
        <begin position="454"/>
        <end position="585"/>
    </location>
</feature>
<keyword evidence="5" id="KW-0186">Copper</keyword>
<dbReference type="Pfam" id="PF07731">
    <property type="entry name" value="Cu-oxidase_2"/>
    <property type="match status" value="1"/>
</dbReference>
<dbReference type="CDD" id="cd13901">
    <property type="entry name" value="CuRO_3_MaLCC_like"/>
    <property type="match status" value="1"/>
</dbReference>
<evidence type="ECO:0000256" key="5">
    <source>
        <dbReference type="ARBA" id="ARBA00023008"/>
    </source>
</evidence>
<evidence type="ECO:0000259" key="8">
    <source>
        <dbReference type="Pfam" id="PF07731"/>
    </source>
</evidence>
<evidence type="ECO:0000256" key="1">
    <source>
        <dbReference type="ARBA" id="ARBA00010609"/>
    </source>
</evidence>
<feature type="domain" description="Plastocyanin-like" evidence="9">
    <location>
        <begin position="90"/>
        <end position="203"/>
    </location>
</feature>
<evidence type="ECO:0000259" key="9">
    <source>
        <dbReference type="Pfam" id="PF07732"/>
    </source>
</evidence>
<keyword evidence="2" id="KW-0479">Metal-binding</keyword>
<evidence type="ECO:0000256" key="6">
    <source>
        <dbReference type="ARBA" id="ARBA00023180"/>
    </source>
</evidence>
<proteinExistence type="inferred from homology"/>
<dbReference type="FunFam" id="2.60.40.420:FF:000038">
    <property type="entry name" value="Extracellular dihydrogeodin oxidase/laccase"/>
    <property type="match status" value="1"/>
</dbReference>
<dbReference type="CDD" id="cd13854">
    <property type="entry name" value="CuRO_1_MaLCC_like"/>
    <property type="match status" value="1"/>
</dbReference>
<dbReference type="PANTHER" id="PTHR11709">
    <property type="entry name" value="MULTI-COPPER OXIDASE"/>
    <property type="match status" value="1"/>
</dbReference>
<accession>A0A0B7K2P6</accession>
<dbReference type="Gene3D" id="2.60.40.420">
    <property type="entry name" value="Cupredoxins - blue copper proteins"/>
    <property type="match status" value="3"/>
</dbReference>
<dbReference type="InterPro" id="IPR045087">
    <property type="entry name" value="Cu-oxidase_fam"/>
</dbReference>
<name>A0A0B7K2P6_BIOOC</name>
<comment type="similarity">
    <text evidence="1">Belongs to the multicopper oxidase family.</text>
</comment>
<dbReference type="Pfam" id="PF07732">
    <property type="entry name" value="Cu-oxidase_3"/>
    <property type="match status" value="1"/>
</dbReference>
<keyword evidence="4" id="KW-0560">Oxidoreductase</keyword>
<evidence type="ECO:0000256" key="3">
    <source>
        <dbReference type="ARBA" id="ARBA00022737"/>
    </source>
</evidence>
<evidence type="ECO:0000259" key="7">
    <source>
        <dbReference type="Pfam" id="PF00394"/>
    </source>
</evidence>
<evidence type="ECO:0000256" key="2">
    <source>
        <dbReference type="ARBA" id="ARBA00022723"/>
    </source>
</evidence>
<dbReference type="InterPro" id="IPR001117">
    <property type="entry name" value="Cu-oxidase_2nd"/>
</dbReference>
<gene>
    <name evidence="10" type="ORF">BN869_000005008_1</name>
</gene>
<dbReference type="FunFam" id="2.60.40.420:FF:000021">
    <property type="entry name" value="Extracellular dihydrogeodin oxidase/laccase"/>
    <property type="match status" value="1"/>
</dbReference>
<organism evidence="10">
    <name type="scientific">Bionectria ochroleuca</name>
    <name type="common">Gliocladium roseum</name>
    <dbReference type="NCBI Taxonomy" id="29856"/>
    <lineage>
        <taxon>Eukaryota</taxon>
        <taxon>Fungi</taxon>
        <taxon>Dikarya</taxon>
        <taxon>Ascomycota</taxon>
        <taxon>Pezizomycotina</taxon>
        <taxon>Sordariomycetes</taxon>
        <taxon>Hypocreomycetidae</taxon>
        <taxon>Hypocreales</taxon>
        <taxon>Bionectriaceae</taxon>
        <taxon>Clonostachys</taxon>
    </lineage>
</organism>
<dbReference type="PANTHER" id="PTHR11709:SF145">
    <property type="entry name" value="LCC1"/>
    <property type="match status" value="1"/>
</dbReference>
<dbReference type="GO" id="GO:0005507">
    <property type="term" value="F:copper ion binding"/>
    <property type="evidence" value="ECO:0007669"/>
    <property type="project" value="InterPro"/>
</dbReference>
<dbReference type="InterPro" id="IPR008972">
    <property type="entry name" value="Cupredoxin"/>
</dbReference>
<dbReference type="CDD" id="cd13880">
    <property type="entry name" value="CuRO_2_MaLCC_like"/>
    <property type="match status" value="1"/>
</dbReference>
<evidence type="ECO:0000256" key="4">
    <source>
        <dbReference type="ARBA" id="ARBA00023002"/>
    </source>
</evidence>
<evidence type="ECO:0000313" key="10">
    <source>
        <dbReference type="EMBL" id="CEO48951.1"/>
    </source>
</evidence>
<dbReference type="InterPro" id="IPR011707">
    <property type="entry name" value="Cu-oxidase-like_N"/>
</dbReference>
<dbReference type="Pfam" id="PF00394">
    <property type="entry name" value="Cu-oxidase"/>
    <property type="match status" value="1"/>
</dbReference>
<keyword evidence="3" id="KW-0677">Repeat</keyword>
<sequence length="619" mass="69069">MGNFASRPGSLALRADPFDAGDLGLSTAQVDTNGESLLGTLDAPELPEWLTNNPLPNGFPWSTLDTSTNYYTTSPNTGVIRRYDFTISRGFIAPDGYKRDVLLINGGFPGPLIEANWGDTIEVTVRNKIFSPDEGFALHWHGFLMKDSPWEDGAPAVTQCPIPPGKSFTYQFKADLYGTTWYHSHYSSQYAGGLTGPIVIHGPSHERYDIDLGPVMLSDWYHKEYFDLVEEVMAPNSTPPYADNNLINGKMNFDCSTVTPGDKTPCRSNAGISKFKFRRNKTHRLRLINSGAEGMQRFSIDGHKMKVIANDFVPVEPYETDVVTLGIGQRADVLVKADGKLDSYWMRSNVSTICGLNNAPNALAAVFYDNADTRKKPRSQAWDRPDPGTCANDDLALVKPKMKLALPKADISRDMTVELTKNASDITLWEFDGIAYRGNYNSPTLLMSILGNYTFDEEWNVVNTGNANSVRINVINNTPLASFLKVIEAENEVLAFQLIRVAAYRHPMHMHGYNMYILHEGLGAWDGTIVRPENPQRRDTYQVQAFGHLVIQFDAGDNPGVWPFHCHIAWHVSAGFFAQFLTKPDEVKKRKIPNVVAETCRQWGDWTKTNIPAQIDSGL</sequence>
<dbReference type="GO" id="GO:0016491">
    <property type="term" value="F:oxidoreductase activity"/>
    <property type="evidence" value="ECO:0007669"/>
    <property type="project" value="UniProtKB-KW"/>
</dbReference>
<dbReference type="AlphaFoldDB" id="A0A0B7K2P6"/>
<dbReference type="EMBL" id="CDPU01000012">
    <property type="protein sequence ID" value="CEO48951.1"/>
    <property type="molecule type" value="Genomic_DNA"/>
</dbReference>